<keyword evidence="2" id="KW-1185">Reference proteome</keyword>
<dbReference type="Proteomes" id="UP001458880">
    <property type="component" value="Unassembled WGS sequence"/>
</dbReference>
<dbReference type="InterPro" id="IPR009622">
    <property type="entry name" value="NDUFAF4"/>
</dbReference>
<accession>A0AAW1LQ16</accession>
<proteinExistence type="predicted"/>
<protein>
    <submittedName>
        <fullName evidence="1">Uncharacterized protein family (UPF0240)</fullName>
    </submittedName>
</protein>
<dbReference type="PANTHER" id="PTHR13338:SF4">
    <property type="entry name" value="NADH DEHYDROGENASE [UBIQUINONE] 1 ALPHA SUBCOMPLEX ASSEMBLY FACTOR 4"/>
    <property type="match status" value="1"/>
</dbReference>
<name>A0AAW1LQ16_POPJA</name>
<sequence length="208" mass="24166">MGKILSILTRPVRNFNVEARAHAVISKEKPNAAPRHKVDQEQYRLMLKEYPDALQESLKKNEKLDKHLKNVFLTSYDPVVKDRNRQENINLEKPLPLDKSATVPFEYGFYEPKRIPLGRITLRKVMRFISEHHVDSKANNATKIAEDYLLPEKTVENILKYFKMYEIYVPTERKVKATFAGPVVPRKQISSDGQKLLGTFAKNKKDML</sequence>
<reference evidence="1 2" key="1">
    <citation type="journal article" date="2024" name="BMC Genomics">
        <title>De novo assembly and annotation of Popillia japonica's genome with initial clues to its potential as an invasive pest.</title>
        <authorList>
            <person name="Cucini C."/>
            <person name="Boschi S."/>
            <person name="Funari R."/>
            <person name="Cardaioli E."/>
            <person name="Iannotti N."/>
            <person name="Marturano G."/>
            <person name="Paoli F."/>
            <person name="Bruttini M."/>
            <person name="Carapelli A."/>
            <person name="Frati F."/>
            <person name="Nardi F."/>
        </authorList>
    </citation>
    <scope>NUCLEOTIDE SEQUENCE [LARGE SCALE GENOMIC DNA]</scope>
    <source>
        <strain evidence="1">DMR45628</strain>
    </source>
</reference>
<organism evidence="1 2">
    <name type="scientific">Popillia japonica</name>
    <name type="common">Japanese beetle</name>
    <dbReference type="NCBI Taxonomy" id="7064"/>
    <lineage>
        <taxon>Eukaryota</taxon>
        <taxon>Metazoa</taxon>
        <taxon>Ecdysozoa</taxon>
        <taxon>Arthropoda</taxon>
        <taxon>Hexapoda</taxon>
        <taxon>Insecta</taxon>
        <taxon>Pterygota</taxon>
        <taxon>Neoptera</taxon>
        <taxon>Endopterygota</taxon>
        <taxon>Coleoptera</taxon>
        <taxon>Polyphaga</taxon>
        <taxon>Scarabaeiformia</taxon>
        <taxon>Scarabaeidae</taxon>
        <taxon>Rutelinae</taxon>
        <taxon>Popillia</taxon>
    </lineage>
</organism>
<dbReference type="PANTHER" id="PTHR13338">
    <property type="entry name" value="UPF0240 PROTEIN"/>
    <property type="match status" value="1"/>
</dbReference>
<dbReference type="GO" id="GO:0005739">
    <property type="term" value="C:mitochondrion"/>
    <property type="evidence" value="ECO:0007669"/>
    <property type="project" value="TreeGrafter"/>
</dbReference>
<comment type="caution">
    <text evidence="1">The sequence shown here is derived from an EMBL/GenBank/DDBJ whole genome shotgun (WGS) entry which is preliminary data.</text>
</comment>
<evidence type="ECO:0000313" key="2">
    <source>
        <dbReference type="Proteomes" id="UP001458880"/>
    </source>
</evidence>
<dbReference type="AlphaFoldDB" id="A0AAW1LQ16"/>
<dbReference type="GO" id="GO:0032981">
    <property type="term" value="P:mitochondrial respiratory chain complex I assembly"/>
    <property type="evidence" value="ECO:0007669"/>
    <property type="project" value="InterPro"/>
</dbReference>
<gene>
    <name evidence="1" type="ORF">QE152_g12470</name>
</gene>
<evidence type="ECO:0000313" key="1">
    <source>
        <dbReference type="EMBL" id="KAK9736447.1"/>
    </source>
</evidence>
<dbReference type="EMBL" id="JASPKY010000113">
    <property type="protein sequence ID" value="KAK9736447.1"/>
    <property type="molecule type" value="Genomic_DNA"/>
</dbReference>
<dbReference type="Pfam" id="PF06784">
    <property type="entry name" value="UPF0240"/>
    <property type="match status" value="1"/>
</dbReference>